<dbReference type="Proteomes" id="UP001162480">
    <property type="component" value="Chromosome 27"/>
</dbReference>
<proteinExistence type="predicted"/>
<accession>A0AA36BXZ4</accession>
<dbReference type="EMBL" id="OX597840">
    <property type="protein sequence ID" value="CAI9742243.1"/>
    <property type="molecule type" value="Genomic_DNA"/>
</dbReference>
<sequence>MSENMLLKPLVFLCLVLSCESKPGTTKCDYTGRIYGLSHSLKSFCVECSCVRGEDLRCYHIACPRDRAHHCDICGKPFSPTDYLTTS</sequence>
<keyword evidence="1" id="KW-0732">Signal</keyword>
<protein>
    <recommendedName>
        <fullName evidence="4">VWFC domain-containing protein</fullName>
    </recommendedName>
</protein>
<reference evidence="2" key="1">
    <citation type="submission" date="2023-08" db="EMBL/GenBank/DDBJ databases">
        <authorList>
            <person name="Alioto T."/>
            <person name="Alioto T."/>
            <person name="Gomez Garrido J."/>
        </authorList>
    </citation>
    <scope>NUCLEOTIDE SEQUENCE</scope>
</reference>
<keyword evidence="3" id="KW-1185">Reference proteome</keyword>
<gene>
    <name evidence="2" type="ORF">OCTVUL_1B015106</name>
</gene>
<evidence type="ECO:0000256" key="1">
    <source>
        <dbReference type="SAM" id="SignalP"/>
    </source>
</evidence>
<feature type="signal peptide" evidence="1">
    <location>
        <begin position="1"/>
        <end position="21"/>
    </location>
</feature>
<organism evidence="2 3">
    <name type="scientific">Octopus vulgaris</name>
    <name type="common">Common octopus</name>
    <dbReference type="NCBI Taxonomy" id="6645"/>
    <lineage>
        <taxon>Eukaryota</taxon>
        <taxon>Metazoa</taxon>
        <taxon>Spiralia</taxon>
        <taxon>Lophotrochozoa</taxon>
        <taxon>Mollusca</taxon>
        <taxon>Cephalopoda</taxon>
        <taxon>Coleoidea</taxon>
        <taxon>Octopodiformes</taxon>
        <taxon>Octopoda</taxon>
        <taxon>Incirrata</taxon>
        <taxon>Octopodidae</taxon>
        <taxon>Octopus</taxon>
    </lineage>
</organism>
<feature type="chain" id="PRO_5041367449" description="VWFC domain-containing protein" evidence="1">
    <location>
        <begin position="22"/>
        <end position="87"/>
    </location>
</feature>
<evidence type="ECO:0000313" key="3">
    <source>
        <dbReference type="Proteomes" id="UP001162480"/>
    </source>
</evidence>
<evidence type="ECO:0008006" key="4">
    <source>
        <dbReference type="Google" id="ProtNLM"/>
    </source>
</evidence>
<name>A0AA36BXZ4_OCTVU</name>
<evidence type="ECO:0000313" key="2">
    <source>
        <dbReference type="EMBL" id="CAI9742243.1"/>
    </source>
</evidence>
<dbReference type="AlphaFoldDB" id="A0AA36BXZ4"/>